<reference evidence="2 3" key="1">
    <citation type="journal article" date="2015" name="Genome Biol. Evol.">
        <title>Comparative Genomics of a Bacterivorous Green Alga Reveals Evolutionary Causalities and Consequences of Phago-Mixotrophic Mode of Nutrition.</title>
        <authorList>
            <person name="Burns J.A."/>
            <person name="Paasch A."/>
            <person name="Narechania A."/>
            <person name="Kim E."/>
        </authorList>
    </citation>
    <scope>NUCLEOTIDE SEQUENCE [LARGE SCALE GENOMIC DNA]</scope>
    <source>
        <strain evidence="2 3">PLY_AMNH</strain>
    </source>
</reference>
<feature type="compositionally biased region" description="Polar residues" evidence="1">
    <location>
        <begin position="104"/>
        <end position="123"/>
    </location>
</feature>
<name>A0AAE0L4A7_9CHLO</name>
<dbReference type="EMBL" id="LGRX02009847">
    <property type="protein sequence ID" value="KAK3271322.1"/>
    <property type="molecule type" value="Genomic_DNA"/>
</dbReference>
<dbReference type="AlphaFoldDB" id="A0AAE0L4A7"/>
<organism evidence="2 3">
    <name type="scientific">Cymbomonas tetramitiformis</name>
    <dbReference type="NCBI Taxonomy" id="36881"/>
    <lineage>
        <taxon>Eukaryota</taxon>
        <taxon>Viridiplantae</taxon>
        <taxon>Chlorophyta</taxon>
        <taxon>Pyramimonadophyceae</taxon>
        <taxon>Pyramimonadales</taxon>
        <taxon>Pyramimonadaceae</taxon>
        <taxon>Cymbomonas</taxon>
    </lineage>
</organism>
<protein>
    <submittedName>
        <fullName evidence="2">Uncharacterized protein</fullName>
    </submittedName>
</protein>
<evidence type="ECO:0000313" key="2">
    <source>
        <dbReference type="EMBL" id="KAK3271322.1"/>
    </source>
</evidence>
<comment type="caution">
    <text evidence="2">The sequence shown here is derived from an EMBL/GenBank/DDBJ whole genome shotgun (WGS) entry which is preliminary data.</text>
</comment>
<evidence type="ECO:0000313" key="3">
    <source>
        <dbReference type="Proteomes" id="UP001190700"/>
    </source>
</evidence>
<evidence type="ECO:0000256" key="1">
    <source>
        <dbReference type="SAM" id="MobiDB-lite"/>
    </source>
</evidence>
<proteinExistence type="predicted"/>
<keyword evidence="3" id="KW-1185">Reference proteome</keyword>
<feature type="region of interest" description="Disordered" evidence="1">
    <location>
        <begin position="97"/>
        <end position="152"/>
    </location>
</feature>
<accession>A0AAE0L4A7</accession>
<sequence>MVQGCRRCGRRRANRDCGICGERRETLHQIAGPTVAPAFQDPAAQRALANAHLQQRLQYLNGEHSQVEQIRREADISAQRAVQECQYREAAVARSARVGHQAASHLSESGPTRFTQPRPSSARYNRERAPADLIDLGGARQTHQSHEQTATR</sequence>
<gene>
    <name evidence="2" type="ORF">CYMTET_20322</name>
</gene>
<dbReference type="Proteomes" id="UP001190700">
    <property type="component" value="Unassembled WGS sequence"/>
</dbReference>